<keyword evidence="2" id="KW-1185">Reference proteome</keyword>
<evidence type="ECO:0000313" key="1">
    <source>
        <dbReference type="EMBL" id="MDT0619719.1"/>
    </source>
</evidence>
<reference evidence="1 2" key="1">
    <citation type="submission" date="2023-09" db="EMBL/GenBank/DDBJ databases">
        <authorList>
            <person name="Rey-Velasco X."/>
        </authorList>
    </citation>
    <scope>NUCLEOTIDE SEQUENCE [LARGE SCALE GENOMIC DNA]</scope>
    <source>
        <strain evidence="1 2">P385</strain>
    </source>
</reference>
<protein>
    <recommendedName>
        <fullName evidence="3">IPT/TIG domain-containing protein</fullName>
    </recommendedName>
</protein>
<gene>
    <name evidence="1" type="ORF">RM531_14670</name>
</gene>
<sequence length="302" mass="31522">MREKTRAACTFIGKRQRLIFLARYPHARRMIECRHYQCSIIEISFSSCSLHQVGSDKGAKMPHRCLNYMNNVIFVVMTLALGGFVVGCGGGGGGGGNNTAPPPEGPINVSGLTRPATGSSLEAELTGTFSSGGQAVDANATLALSVGDETTFESQTVLPIDSMITIRIPSTGDNVTGGSTVFTTAGGSRIGENKDDGVTCSATSSTPLPQEVEVGDSGAVATLSCSDGSTQSQTYRVEAGNGTLNFVFVTEIDDGTSSLSELVTYRFTDDNEIASIRDEGSSRDNGQVVSFDLDGEVVASSL</sequence>
<organism evidence="1 2">
    <name type="scientific">Spectribacter acetivorans</name>
    <dbReference type="NCBI Taxonomy" id="3075603"/>
    <lineage>
        <taxon>Bacteria</taxon>
        <taxon>Pseudomonadati</taxon>
        <taxon>Pseudomonadota</taxon>
        <taxon>Gammaproteobacteria</taxon>
        <taxon>Salinisphaerales</taxon>
        <taxon>Salinisphaeraceae</taxon>
        <taxon>Spectribacter</taxon>
    </lineage>
</organism>
<comment type="caution">
    <text evidence="1">The sequence shown here is derived from an EMBL/GenBank/DDBJ whole genome shotgun (WGS) entry which is preliminary data.</text>
</comment>
<proteinExistence type="predicted"/>
<dbReference type="EMBL" id="JAVRHY010000019">
    <property type="protein sequence ID" value="MDT0619719.1"/>
    <property type="molecule type" value="Genomic_DNA"/>
</dbReference>
<name>A0ABU3BB66_9GAMM</name>
<dbReference type="Proteomes" id="UP001259982">
    <property type="component" value="Unassembled WGS sequence"/>
</dbReference>
<dbReference type="RefSeq" id="WP_311660332.1">
    <property type="nucleotide sequence ID" value="NZ_JAVRHY010000019.1"/>
</dbReference>
<accession>A0ABU3BB66</accession>
<evidence type="ECO:0000313" key="2">
    <source>
        <dbReference type="Proteomes" id="UP001259982"/>
    </source>
</evidence>
<evidence type="ECO:0008006" key="3">
    <source>
        <dbReference type="Google" id="ProtNLM"/>
    </source>
</evidence>